<feature type="transmembrane region" description="Helical" evidence="2">
    <location>
        <begin position="180"/>
        <end position="201"/>
    </location>
</feature>
<dbReference type="PANTHER" id="PTHR46558:SF15">
    <property type="entry name" value="HELIX-TURN-HELIX DOMAIN PROTEIN"/>
    <property type="match status" value="1"/>
</dbReference>
<dbReference type="InterPro" id="IPR010982">
    <property type="entry name" value="Lambda_DNA-bd_dom_sf"/>
</dbReference>
<evidence type="ECO:0000313" key="5">
    <source>
        <dbReference type="Proteomes" id="UP000501727"/>
    </source>
</evidence>
<dbReference type="PANTHER" id="PTHR46558">
    <property type="entry name" value="TRACRIPTIONAL REGULATORY PROTEIN-RELATED-RELATED"/>
    <property type="match status" value="1"/>
</dbReference>
<dbReference type="Gene3D" id="1.10.260.40">
    <property type="entry name" value="lambda repressor-like DNA-binding domains"/>
    <property type="match status" value="1"/>
</dbReference>
<sequence length="203" mass="22150">MELARQLKAKREERGLSQDEVSKAIFVSRQTISNWENDKTYPDVQSLLLLSQLFEISIDELVRGDVVAMQQAIAEDALRMKLLSIGMLAFSGLAFLFLLVFSLAWPEPSGFARMSKGNLAGAATFIVLYAIGFAMAIAVDRLKKKHDVVTYREIDRFLKSGVVGEPDAEGLARKHPALGVVVKLFAGAAIGLLLAGLLLTLEG</sequence>
<dbReference type="RefSeq" id="WP_173114770.1">
    <property type="nucleotide sequence ID" value="NZ_AP022829.1"/>
</dbReference>
<keyword evidence="2" id="KW-1133">Transmembrane helix</keyword>
<keyword evidence="5" id="KW-1185">Reference proteome</keyword>
<name>A0A6F8SNS7_9ACTN</name>
<gene>
    <name evidence="4" type="ORF">ADCFC_22290</name>
</gene>
<dbReference type="CDD" id="cd00093">
    <property type="entry name" value="HTH_XRE"/>
    <property type="match status" value="1"/>
</dbReference>
<dbReference type="PROSITE" id="PS50943">
    <property type="entry name" value="HTH_CROC1"/>
    <property type="match status" value="1"/>
</dbReference>
<keyword evidence="2" id="KW-0812">Transmembrane</keyword>
<organism evidence="4 5">
    <name type="scientific">Adlercreutzia hattorii</name>
    <dbReference type="NCBI Taxonomy" id="2707299"/>
    <lineage>
        <taxon>Bacteria</taxon>
        <taxon>Bacillati</taxon>
        <taxon>Actinomycetota</taxon>
        <taxon>Coriobacteriia</taxon>
        <taxon>Eggerthellales</taxon>
        <taxon>Eggerthellaceae</taxon>
        <taxon>Adlercreutzia</taxon>
    </lineage>
</organism>
<dbReference type="GO" id="GO:0003677">
    <property type="term" value="F:DNA binding"/>
    <property type="evidence" value="ECO:0007669"/>
    <property type="project" value="UniProtKB-KW"/>
</dbReference>
<dbReference type="Proteomes" id="UP000501727">
    <property type="component" value="Chromosome"/>
</dbReference>
<keyword evidence="2" id="KW-0472">Membrane</keyword>
<dbReference type="SUPFAM" id="SSF47413">
    <property type="entry name" value="lambda repressor-like DNA-binding domains"/>
    <property type="match status" value="1"/>
</dbReference>
<feature type="transmembrane region" description="Helical" evidence="2">
    <location>
        <begin position="117"/>
        <end position="139"/>
    </location>
</feature>
<evidence type="ECO:0000259" key="3">
    <source>
        <dbReference type="PROSITE" id="PS50943"/>
    </source>
</evidence>
<dbReference type="KEGG" id="ahat:ADCFC_23510"/>
<dbReference type="SMART" id="SM00530">
    <property type="entry name" value="HTH_XRE"/>
    <property type="match status" value="1"/>
</dbReference>
<proteinExistence type="predicted"/>
<feature type="transmembrane region" description="Helical" evidence="2">
    <location>
        <begin position="82"/>
        <end position="105"/>
    </location>
</feature>
<reference evidence="5" key="1">
    <citation type="journal article" date="2020" name="Microbiol. Resour. Announc.">
        <title>Complete Genome Sequence of Adlercreutzia sp. Strain 8CFCBH1, a Potent Producer of Equol, Isolated from Healthy Japanese Feces.</title>
        <authorList>
            <person name="Ogata Y."/>
            <person name="Sakamoto M."/>
            <person name="Ohkuma M."/>
            <person name="Hattori M."/>
            <person name="Suda W."/>
        </authorList>
    </citation>
    <scope>NUCLEOTIDE SEQUENCE [LARGE SCALE GENOMIC DNA]</scope>
    <source>
        <strain evidence="5">8CFCBH1</strain>
    </source>
</reference>
<feature type="domain" description="HTH cro/C1-type" evidence="3">
    <location>
        <begin position="7"/>
        <end position="61"/>
    </location>
</feature>
<evidence type="ECO:0000256" key="2">
    <source>
        <dbReference type="SAM" id="Phobius"/>
    </source>
</evidence>
<evidence type="ECO:0000313" key="4">
    <source>
        <dbReference type="EMBL" id="BCA89732.1"/>
    </source>
</evidence>
<dbReference type="Pfam" id="PF01381">
    <property type="entry name" value="HTH_3"/>
    <property type="match status" value="1"/>
</dbReference>
<accession>A0A6F8SNS7</accession>
<reference evidence="5" key="2">
    <citation type="submission" date="2020-03" db="EMBL/GenBank/DDBJ databases">
        <title>Complete Genome Sequence of Adlercreutzia sp. strain 8CFCBH1 Producing Equol, Isolated from Healthy Japanese Feces.</title>
        <authorList>
            <person name="Ogata Y."/>
            <person name="Sakamoto M."/>
            <person name="Ohkuma M."/>
            <person name="Hattori M."/>
            <person name="Suda W."/>
        </authorList>
    </citation>
    <scope>NUCLEOTIDE SEQUENCE [LARGE SCALE GENOMIC DNA]</scope>
    <source>
        <strain evidence="5">8CFCBH1</strain>
    </source>
</reference>
<dbReference type="InterPro" id="IPR001387">
    <property type="entry name" value="Cro/C1-type_HTH"/>
</dbReference>
<dbReference type="AlphaFoldDB" id="A0A6F8SNS7"/>
<protein>
    <recommendedName>
        <fullName evidence="3">HTH cro/C1-type domain-containing protein</fullName>
    </recommendedName>
</protein>
<dbReference type="EMBL" id="AP022829">
    <property type="protein sequence ID" value="BCA89732.1"/>
    <property type="molecule type" value="Genomic_DNA"/>
</dbReference>
<evidence type="ECO:0000256" key="1">
    <source>
        <dbReference type="ARBA" id="ARBA00023125"/>
    </source>
</evidence>
<keyword evidence="1" id="KW-0238">DNA-binding</keyword>